<dbReference type="Proteomes" id="UP000752172">
    <property type="component" value="Unassembled WGS sequence"/>
</dbReference>
<dbReference type="AlphaFoldDB" id="A0A921T9X3"/>
<sequence>MPEVHRYQVVTMLSMAGATIGYDPHGPDVVMASDFDNATRLFLDAAERCIASERREKELQQRLTAADERADVLEVIVGEVLDAVGREPLNLDAVLRLRSRMRAALKPAECAADEHVCTGCGAKGWTANCKECVPY</sequence>
<dbReference type="EMBL" id="DYTS01000390">
    <property type="protein sequence ID" value="HJH21434.1"/>
    <property type="molecule type" value="Genomic_DNA"/>
</dbReference>
<comment type="caution">
    <text evidence="1">The sequence shown here is derived from an EMBL/GenBank/DDBJ whole genome shotgun (WGS) entry which is preliminary data.</text>
</comment>
<proteinExistence type="predicted"/>
<gene>
    <name evidence="1" type="ORF">K8W20_22365</name>
</gene>
<reference evidence="1" key="1">
    <citation type="journal article" date="2021" name="PeerJ">
        <title>Extensive microbial diversity within the chicken gut microbiome revealed by metagenomics and culture.</title>
        <authorList>
            <person name="Gilroy R."/>
            <person name="Ravi A."/>
            <person name="Getino M."/>
            <person name="Pursley I."/>
            <person name="Horton D.L."/>
            <person name="Alikhan N.F."/>
            <person name="Baker D."/>
            <person name="Gharbi K."/>
            <person name="Hall N."/>
            <person name="Watson M."/>
            <person name="Adriaenssens E.M."/>
            <person name="Foster-Nyarko E."/>
            <person name="Jarju S."/>
            <person name="Secka A."/>
            <person name="Antonio M."/>
            <person name="Oren A."/>
            <person name="Chaudhuri R.R."/>
            <person name="La Ragione R."/>
            <person name="Hildebrand F."/>
            <person name="Pallen M.J."/>
        </authorList>
    </citation>
    <scope>NUCLEOTIDE SEQUENCE</scope>
    <source>
        <strain evidence="1">ChiSjej2B20-17149</strain>
    </source>
</reference>
<reference evidence="1" key="2">
    <citation type="submission" date="2021-09" db="EMBL/GenBank/DDBJ databases">
        <authorList>
            <person name="Gilroy R."/>
        </authorList>
    </citation>
    <scope>NUCLEOTIDE SEQUENCE</scope>
    <source>
        <strain evidence="1">ChiSjej2B20-17149</strain>
    </source>
</reference>
<accession>A0A921T9X3</accession>
<name>A0A921T9X3_9PSED</name>
<evidence type="ECO:0000313" key="2">
    <source>
        <dbReference type="Proteomes" id="UP000752172"/>
    </source>
</evidence>
<protein>
    <submittedName>
        <fullName evidence="1">Uncharacterized protein</fullName>
    </submittedName>
</protein>
<organism evidence="1 2">
    <name type="scientific">Pseudomonas lactis</name>
    <dbReference type="NCBI Taxonomy" id="1615674"/>
    <lineage>
        <taxon>Bacteria</taxon>
        <taxon>Pseudomonadati</taxon>
        <taxon>Pseudomonadota</taxon>
        <taxon>Gammaproteobacteria</taxon>
        <taxon>Pseudomonadales</taxon>
        <taxon>Pseudomonadaceae</taxon>
        <taxon>Pseudomonas</taxon>
    </lineage>
</organism>
<dbReference type="RefSeq" id="WP_278918149.1">
    <property type="nucleotide sequence ID" value="NZ_DYTS01000390.1"/>
</dbReference>
<evidence type="ECO:0000313" key="1">
    <source>
        <dbReference type="EMBL" id="HJH21434.1"/>
    </source>
</evidence>